<dbReference type="InterPro" id="IPR001254">
    <property type="entry name" value="Trypsin_dom"/>
</dbReference>
<reference evidence="2 3" key="1">
    <citation type="submission" date="2013-11" db="EMBL/GenBank/DDBJ databases">
        <title>Genome sequencing of Stegodyphus mimosarum.</title>
        <authorList>
            <person name="Bechsgaard J."/>
        </authorList>
    </citation>
    <scope>NUCLEOTIDE SEQUENCE [LARGE SCALE GENOMIC DNA]</scope>
</reference>
<dbReference type="Gene3D" id="2.40.10.10">
    <property type="entry name" value="Trypsin-like serine proteases"/>
    <property type="match status" value="1"/>
</dbReference>
<dbReference type="InterPro" id="IPR043504">
    <property type="entry name" value="Peptidase_S1_PA_chymotrypsin"/>
</dbReference>
<sequence length="50" mass="5473">MTLSHDIALLKLDRPVTFSELVKTICLPETKKDYVGEIATLVGWGNLEGG</sequence>
<dbReference type="GO" id="GO:0006508">
    <property type="term" value="P:proteolysis"/>
    <property type="evidence" value="ECO:0007669"/>
    <property type="project" value="InterPro"/>
</dbReference>
<evidence type="ECO:0000313" key="3">
    <source>
        <dbReference type="Proteomes" id="UP000054359"/>
    </source>
</evidence>
<proteinExistence type="predicted"/>
<dbReference type="AlphaFoldDB" id="A0A087TG83"/>
<dbReference type="OrthoDB" id="9448935at2759"/>
<protein>
    <submittedName>
        <fullName evidence="2">Serine proteinase stubble</fullName>
    </submittedName>
</protein>
<accession>A0A087TG83</accession>
<dbReference type="Proteomes" id="UP000054359">
    <property type="component" value="Unassembled WGS sequence"/>
</dbReference>
<organism evidence="2 3">
    <name type="scientific">Stegodyphus mimosarum</name>
    <name type="common">African social velvet spider</name>
    <dbReference type="NCBI Taxonomy" id="407821"/>
    <lineage>
        <taxon>Eukaryota</taxon>
        <taxon>Metazoa</taxon>
        <taxon>Ecdysozoa</taxon>
        <taxon>Arthropoda</taxon>
        <taxon>Chelicerata</taxon>
        <taxon>Arachnida</taxon>
        <taxon>Araneae</taxon>
        <taxon>Araneomorphae</taxon>
        <taxon>Entelegynae</taxon>
        <taxon>Eresoidea</taxon>
        <taxon>Eresidae</taxon>
        <taxon>Stegodyphus</taxon>
    </lineage>
</organism>
<evidence type="ECO:0000259" key="1">
    <source>
        <dbReference type="Pfam" id="PF00089"/>
    </source>
</evidence>
<keyword evidence="3" id="KW-1185">Reference proteome</keyword>
<dbReference type="SUPFAM" id="SSF50494">
    <property type="entry name" value="Trypsin-like serine proteases"/>
    <property type="match status" value="1"/>
</dbReference>
<feature type="non-terminal residue" evidence="2">
    <location>
        <position position="50"/>
    </location>
</feature>
<dbReference type="InterPro" id="IPR009003">
    <property type="entry name" value="Peptidase_S1_PA"/>
</dbReference>
<dbReference type="EMBL" id="KK115079">
    <property type="protein sequence ID" value="KFM64122.1"/>
    <property type="molecule type" value="Genomic_DNA"/>
</dbReference>
<feature type="domain" description="Peptidase S1" evidence="1">
    <location>
        <begin position="3"/>
        <end position="47"/>
    </location>
</feature>
<dbReference type="STRING" id="407821.A0A087TG83"/>
<gene>
    <name evidence="2" type="ORF">X975_00665</name>
</gene>
<name>A0A087TG83_STEMI</name>
<dbReference type="GO" id="GO:0004252">
    <property type="term" value="F:serine-type endopeptidase activity"/>
    <property type="evidence" value="ECO:0007669"/>
    <property type="project" value="InterPro"/>
</dbReference>
<dbReference type="Pfam" id="PF00089">
    <property type="entry name" value="Trypsin"/>
    <property type="match status" value="1"/>
</dbReference>
<evidence type="ECO:0000313" key="2">
    <source>
        <dbReference type="EMBL" id="KFM64122.1"/>
    </source>
</evidence>